<proteinExistence type="predicted"/>
<evidence type="ECO:0000313" key="2">
    <source>
        <dbReference type="EMBL" id="OMP13337.1"/>
    </source>
</evidence>
<name>A0A1R3L214_9ROSI</name>
<accession>A0A1R3L214</accession>
<dbReference type="EMBL" id="AWUE01004540">
    <property type="protein sequence ID" value="OMP13337.1"/>
    <property type="molecule type" value="Genomic_DNA"/>
</dbReference>
<feature type="region of interest" description="Disordered" evidence="1">
    <location>
        <begin position="1"/>
        <end position="29"/>
    </location>
</feature>
<comment type="caution">
    <text evidence="2">The sequence shown here is derived from an EMBL/GenBank/DDBJ whole genome shotgun (WGS) entry which is preliminary data.</text>
</comment>
<evidence type="ECO:0000313" key="3">
    <source>
        <dbReference type="Proteomes" id="UP000187203"/>
    </source>
</evidence>
<protein>
    <submittedName>
        <fullName evidence="2">Uncharacterized protein</fullName>
    </submittedName>
</protein>
<reference evidence="3" key="1">
    <citation type="submission" date="2013-09" db="EMBL/GenBank/DDBJ databases">
        <title>Corchorus olitorius genome sequencing.</title>
        <authorList>
            <person name="Alam M."/>
            <person name="Haque M.S."/>
            <person name="Islam M.S."/>
            <person name="Emdad E.M."/>
            <person name="Islam M.M."/>
            <person name="Ahmed B."/>
            <person name="Halim A."/>
            <person name="Hossen Q.M.M."/>
            <person name="Hossain M.Z."/>
            <person name="Ahmed R."/>
            <person name="Khan M.M."/>
            <person name="Islam R."/>
            <person name="Rashid M.M."/>
            <person name="Khan S.A."/>
            <person name="Rahman M.S."/>
            <person name="Alam M."/>
            <person name="Yahiya A.S."/>
            <person name="Khan M.S."/>
            <person name="Azam M.S."/>
            <person name="Haque T."/>
            <person name="Lashkar M.Z.H."/>
            <person name="Akhand A.I."/>
            <person name="Morshed G."/>
            <person name="Roy S."/>
            <person name="Uddin K.S."/>
            <person name="Rabeya T."/>
            <person name="Hossain A.S."/>
            <person name="Chowdhury A."/>
            <person name="Snigdha A.R."/>
            <person name="Mortoza M.S."/>
            <person name="Matin S.A."/>
            <person name="Hoque S.M.E."/>
            <person name="Islam M.K."/>
            <person name="Roy D.K."/>
            <person name="Haider R."/>
            <person name="Moosa M.M."/>
            <person name="Elias S.M."/>
            <person name="Hasan A.M."/>
            <person name="Jahan S."/>
            <person name="Shafiuddin M."/>
            <person name="Mahmood N."/>
            <person name="Shommy N.S."/>
        </authorList>
    </citation>
    <scope>NUCLEOTIDE SEQUENCE [LARGE SCALE GENOMIC DNA]</scope>
    <source>
        <strain evidence="3">cv. O-4</strain>
    </source>
</reference>
<evidence type="ECO:0000256" key="1">
    <source>
        <dbReference type="SAM" id="MobiDB-lite"/>
    </source>
</evidence>
<gene>
    <name evidence="2" type="ORF">COLO4_01863</name>
</gene>
<organism evidence="2 3">
    <name type="scientific">Corchorus olitorius</name>
    <dbReference type="NCBI Taxonomy" id="93759"/>
    <lineage>
        <taxon>Eukaryota</taxon>
        <taxon>Viridiplantae</taxon>
        <taxon>Streptophyta</taxon>
        <taxon>Embryophyta</taxon>
        <taxon>Tracheophyta</taxon>
        <taxon>Spermatophyta</taxon>
        <taxon>Magnoliopsida</taxon>
        <taxon>eudicotyledons</taxon>
        <taxon>Gunneridae</taxon>
        <taxon>Pentapetalae</taxon>
        <taxon>rosids</taxon>
        <taxon>malvids</taxon>
        <taxon>Malvales</taxon>
        <taxon>Malvaceae</taxon>
        <taxon>Grewioideae</taxon>
        <taxon>Apeibeae</taxon>
        <taxon>Corchorus</taxon>
    </lineage>
</organism>
<dbReference type="AlphaFoldDB" id="A0A1R3L214"/>
<sequence length="29" mass="3234">MVDEDTEAEVRVMGGDKIMPQRPMVSSKP</sequence>
<keyword evidence="3" id="KW-1185">Reference proteome</keyword>
<dbReference type="Proteomes" id="UP000187203">
    <property type="component" value="Unassembled WGS sequence"/>
</dbReference>